<organism evidence="1 2">
    <name type="scientific">Ascaris lumbricoides</name>
    <name type="common">Giant roundworm</name>
    <dbReference type="NCBI Taxonomy" id="6252"/>
    <lineage>
        <taxon>Eukaryota</taxon>
        <taxon>Metazoa</taxon>
        <taxon>Ecdysozoa</taxon>
        <taxon>Nematoda</taxon>
        <taxon>Chromadorea</taxon>
        <taxon>Rhabditida</taxon>
        <taxon>Spirurina</taxon>
        <taxon>Ascaridomorpha</taxon>
        <taxon>Ascaridoidea</taxon>
        <taxon>Ascarididae</taxon>
        <taxon>Ascaris</taxon>
    </lineage>
</organism>
<proteinExistence type="predicted"/>
<evidence type="ECO:0000313" key="2">
    <source>
        <dbReference type="WBParaSite" id="ALUE_0000570001-mRNA-1"/>
    </source>
</evidence>
<evidence type="ECO:0000313" key="1">
    <source>
        <dbReference type="Proteomes" id="UP000036681"/>
    </source>
</evidence>
<reference evidence="2" key="1">
    <citation type="submission" date="2017-02" db="UniProtKB">
        <authorList>
            <consortium name="WormBaseParasite"/>
        </authorList>
    </citation>
    <scope>IDENTIFICATION</scope>
</reference>
<dbReference type="WBParaSite" id="ALUE_0000570001-mRNA-1">
    <property type="protein sequence ID" value="ALUE_0000570001-mRNA-1"/>
    <property type="gene ID" value="ALUE_0000570001"/>
</dbReference>
<name>A0A0M3HT03_ASCLU</name>
<keyword evidence="1" id="KW-1185">Reference proteome</keyword>
<protein>
    <submittedName>
        <fullName evidence="2">Uncharacterized protein</fullName>
    </submittedName>
</protein>
<dbReference type="Proteomes" id="UP000036681">
    <property type="component" value="Unplaced"/>
</dbReference>
<accession>A0A0M3HT03</accession>
<sequence length="49" mass="5376">MCSTSSTSIDAKDICALICKQFTTAQMAHILTTICFEYVVWANDNDAIS</sequence>
<dbReference type="AlphaFoldDB" id="A0A0M3HT03"/>